<organism evidence="1 2">
    <name type="scientific">Aspergillus sclerotiicarbonarius (strain CBS 121057 / IBT 28362)</name>
    <dbReference type="NCBI Taxonomy" id="1448318"/>
    <lineage>
        <taxon>Eukaryota</taxon>
        <taxon>Fungi</taxon>
        <taxon>Dikarya</taxon>
        <taxon>Ascomycota</taxon>
        <taxon>Pezizomycotina</taxon>
        <taxon>Eurotiomycetes</taxon>
        <taxon>Eurotiomycetidae</taxon>
        <taxon>Eurotiales</taxon>
        <taxon>Aspergillaceae</taxon>
        <taxon>Aspergillus</taxon>
        <taxon>Aspergillus subgen. Circumdati</taxon>
    </lineage>
</organism>
<proteinExistence type="predicted"/>
<evidence type="ECO:0000313" key="2">
    <source>
        <dbReference type="Proteomes" id="UP000248423"/>
    </source>
</evidence>
<protein>
    <submittedName>
        <fullName evidence="1">Uncharacterized protein</fullName>
    </submittedName>
</protein>
<evidence type="ECO:0000313" key="1">
    <source>
        <dbReference type="EMBL" id="PYI04663.1"/>
    </source>
</evidence>
<sequence length="104" mass="11518">MLDNVLSWFRPSAQEQVQEMSWDPLTLTMNQPQSPAAPTMNNIVTDQPVPGEGMEVRLRGGDGPEDARFHLFEYTPSASSINTTPRQDTLLNAFAGRALLIYAP</sequence>
<accession>A0A319FDV6</accession>
<dbReference type="EMBL" id="KZ826366">
    <property type="protein sequence ID" value="PYI04663.1"/>
    <property type="molecule type" value="Genomic_DNA"/>
</dbReference>
<keyword evidence="2" id="KW-1185">Reference proteome</keyword>
<gene>
    <name evidence="1" type="ORF">BO78DRAFT_388361</name>
</gene>
<name>A0A319FDV6_ASPSB</name>
<dbReference type="Proteomes" id="UP000248423">
    <property type="component" value="Unassembled WGS sequence"/>
</dbReference>
<dbReference type="AlphaFoldDB" id="A0A319FDV6"/>
<dbReference type="VEuPathDB" id="FungiDB:BO78DRAFT_388361"/>
<dbReference type="OrthoDB" id="4153865at2759"/>
<reference evidence="1 2" key="1">
    <citation type="submission" date="2018-02" db="EMBL/GenBank/DDBJ databases">
        <title>The genomes of Aspergillus section Nigri reveals drivers in fungal speciation.</title>
        <authorList>
            <consortium name="DOE Joint Genome Institute"/>
            <person name="Vesth T.C."/>
            <person name="Nybo J."/>
            <person name="Theobald S."/>
            <person name="Brandl J."/>
            <person name="Frisvad J.C."/>
            <person name="Nielsen K.F."/>
            <person name="Lyhne E.K."/>
            <person name="Kogle M.E."/>
            <person name="Kuo A."/>
            <person name="Riley R."/>
            <person name="Clum A."/>
            <person name="Nolan M."/>
            <person name="Lipzen A."/>
            <person name="Salamov A."/>
            <person name="Henrissat B."/>
            <person name="Wiebenga A."/>
            <person name="De vries R.P."/>
            <person name="Grigoriev I.V."/>
            <person name="Mortensen U.H."/>
            <person name="Andersen M.R."/>
            <person name="Baker S.E."/>
        </authorList>
    </citation>
    <scope>NUCLEOTIDE SEQUENCE [LARGE SCALE GENOMIC DNA]</scope>
    <source>
        <strain evidence="1 2">CBS 121057</strain>
    </source>
</reference>